<feature type="transmembrane region" description="Helical" evidence="9">
    <location>
        <begin position="180"/>
        <end position="204"/>
    </location>
</feature>
<keyword evidence="4 9" id="KW-0812">Transmembrane</keyword>
<accession>A0A1H7QHS8</accession>
<evidence type="ECO:0000259" key="10">
    <source>
        <dbReference type="Pfam" id="PF06808"/>
    </source>
</evidence>
<keyword evidence="2" id="KW-1003">Cell membrane</keyword>
<evidence type="ECO:0000256" key="6">
    <source>
        <dbReference type="ARBA" id="ARBA00023136"/>
    </source>
</evidence>
<protein>
    <submittedName>
        <fullName evidence="11">TRAP transporter, DctM subunit</fullName>
    </submittedName>
</protein>
<feature type="transmembrane region" description="Helical" evidence="9">
    <location>
        <begin position="419"/>
        <end position="439"/>
    </location>
</feature>
<dbReference type="PANTHER" id="PTHR33362">
    <property type="entry name" value="SIALIC ACID TRAP TRANSPORTER PERMEASE PROTEIN SIAT-RELATED"/>
    <property type="match status" value="1"/>
</dbReference>
<dbReference type="PANTHER" id="PTHR33362:SF7">
    <property type="entry name" value="SLL1103 PROTEIN"/>
    <property type="match status" value="1"/>
</dbReference>
<evidence type="ECO:0000256" key="9">
    <source>
        <dbReference type="SAM" id="Phobius"/>
    </source>
</evidence>
<dbReference type="InterPro" id="IPR004681">
    <property type="entry name" value="TRAP_DctM"/>
</dbReference>
<evidence type="ECO:0000256" key="2">
    <source>
        <dbReference type="ARBA" id="ARBA00022475"/>
    </source>
</evidence>
<keyword evidence="7" id="KW-0813">Transport</keyword>
<feature type="transmembrane region" description="Helical" evidence="9">
    <location>
        <begin position="539"/>
        <end position="561"/>
    </location>
</feature>
<feature type="transmembrane region" description="Helical" evidence="9">
    <location>
        <begin position="500"/>
        <end position="527"/>
    </location>
</feature>
<feature type="domain" description="TRAP C4-dicarboxylate transport system permease DctM subunit" evidence="10">
    <location>
        <begin position="33"/>
        <end position="211"/>
    </location>
</feature>
<keyword evidence="3 7" id="KW-0997">Cell inner membrane</keyword>
<sequence>MIQAGVRITTSARSLEVGCAMELYFLFLLFALVALALLSGYPVAFALPGSAILTIGVAALAGWSLAGDAATFFAEGEPMQWLSAGITNFRGIYWEAERDTLIAIPLFIFMGVVLQRSKIAEDLLIRMAQLFGSVPGGLGISVVFVGALLAATTGIVGATVVAMGLISLPAMLKHGYSKPLATGTIAASGTLGQIIPPSIVLIILSDQLASAVDQASTARKALYKAATGELSMPSEFDVTSTSAGEIFLGALVPGLVLVAMYMGFILIYALLRPAKAPPVPFEGKRDHRFVGAVLLVLVPPLALVFIVLGSIIVGVATVTQAGAIGAAGTLIMAGYRLRPGRRDTFYPLFLALASLAAIFIAKAVFSTNIREISTAGMAGVVIAGFGSVGFAVALTWSTWRVYRTDDTLKGAMIETAKTTALVFVILMGAAMLTAAFRAFGGEGYVRGFLESMPGGFWSKFVIVMAIIFLLGFFLEFIEIVVVVVPIVAPILLADPSSNITAVWLGVMIGLNIQTSFLTPPFGFALFYLRGVAPPSVRTLQIYAGVVPFIVLQLVALAIMAWNPPLVNHLPNRIALSGTTAPPPINPRLQPCLEEYVRDRFNRHGADIIAAITAARNLDLAAFPDPLRQSLQGSFTEAERSLGLIAEVARANAQITDQAPAYRPLHDRVRQIESDIRQHEAAIDQLELRIRRARGKEHDLVSDWKQDIGVLKAEVAVLLARIPDSWKEVESTFQKLTQAAQTARLQYRRAADSAYAPAAEAIAMLHAIDALQALRADLPATASDLTADRLAGLSARARDIPGGRDIASALQDTRRAQSDGKDISGPMAEARALIDAEITWRTRAAETAGPGLRVFEAAIRDTIGARSQPKLSEDQARFIAGCMSSHRDLSLNF</sequence>
<feature type="transmembrane region" description="Helical" evidence="9">
    <location>
        <begin position="51"/>
        <end position="74"/>
    </location>
</feature>
<comment type="subcellular location">
    <subcellularLocation>
        <location evidence="1 7">Cell inner membrane</location>
        <topology evidence="1 7">Multi-pass membrane protein</topology>
    </subcellularLocation>
</comment>
<dbReference type="STRING" id="1287727.SAMN05443999_105269"/>
<feature type="transmembrane region" description="Helical" evidence="9">
    <location>
        <begin position="246"/>
        <end position="271"/>
    </location>
</feature>
<feature type="transmembrane region" description="Helical" evidence="9">
    <location>
        <begin position="345"/>
        <end position="365"/>
    </location>
</feature>
<evidence type="ECO:0000256" key="7">
    <source>
        <dbReference type="RuleBase" id="RU369079"/>
    </source>
</evidence>
<evidence type="ECO:0000256" key="8">
    <source>
        <dbReference type="SAM" id="Coils"/>
    </source>
</evidence>
<reference evidence="11 12" key="1">
    <citation type="submission" date="2016-10" db="EMBL/GenBank/DDBJ databases">
        <authorList>
            <person name="de Groot N.N."/>
        </authorList>
    </citation>
    <scope>NUCLEOTIDE SEQUENCE [LARGE SCALE GENOMIC DNA]</scope>
    <source>
        <strain evidence="11 12">DSM 100674</strain>
    </source>
</reference>
<feature type="domain" description="TRAP C4-dicarboxylate transport system permease DctM subunit" evidence="10">
    <location>
        <begin position="353"/>
        <end position="564"/>
    </location>
</feature>
<dbReference type="Pfam" id="PF06808">
    <property type="entry name" value="DctM"/>
    <property type="match status" value="3"/>
</dbReference>
<feature type="transmembrane region" description="Helical" evidence="9">
    <location>
        <begin position="460"/>
        <end position="488"/>
    </location>
</feature>
<comment type="function">
    <text evidence="7">Part of the tripartite ATP-independent periplasmic (TRAP) transport system.</text>
</comment>
<dbReference type="Proteomes" id="UP000199582">
    <property type="component" value="Unassembled WGS sequence"/>
</dbReference>
<feature type="transmembrane region" description="Helical" evidence="9">
    <location>
        <begin position="377"/>
        <end position="399"/>
    </location>
</feature>
<feature type="coiled-coil region" evidence="8">
    <location>
        <begin position="668"/>
        <end position="695"/>
    </location>
</feature>
<organism evidence="11 12">
    <name type="scientific">Roseovarius azorensis</name>
    <dbReference type="NCBI Taxonomy" id="1287727"/>
    <lineage>
        <taxon>Bacteria</taxon>
        <taxon>Pseudomonadati</taxon>
        <taxon>Pseudomonadota</taxon>
        <taxon>Alphaproteobacteria</taxon>
        <taxon>Rhodobacterales</taxon>
        <taxon>Roseobacteraceae</taxon>
        <taxon>Roseovarius</taxon>
    </lineage>
</organism>
<keyword evidence="6 9" id="KW-0472">Membrane</keyword>
<evidence type="ECO:0000313" key="11">
    <source>
        <dbReference type="EMBL" id="SEL47115.1"/>
    </source>
</evidence>
<feature type="domain" description="TRAP C4-dicarboxylate transport system permease DctM subunit" evidence="10">
    <location>
        <begin position="238"/>
        <end position="345"/>
    </location>
</feature>
<dbReference type="EMBL" id="FOAG01000005">
    <property type="protein sequence ID" value="SEL47115.1"/>
    <property type="molecule type" value="Genomic_DNA"/>
</dbReference>
<gene>
    <name evidence="11" type="ORF">SAMN05443999_105269</name>
</gene>
<dbReference type="GO" id="GO:0005886">
    <property type="term" value="C:plasma membrane"/>
    <property type="evidence" value="ECO:0007669"/>
    <property type="project" value="UniProtKB-SubCell"/>
</dbReference>
<evidence type="ECO:0000256" key="4">
    <source>
        <dbReference type="ARBA" id="ARBA00022692"/>
    </source>
</evidence>
<evidence type="ECO:0000256" key="3">
    <source>
        <dbReference type="ARBA" id="ARBA00022519"/>
    </source>
</evidence>
<dbReference type="AlphaFoldDB" id="A0A1H7QHS8"/>
<keyword evidence="5 9" id="KW-1133">Transmembrane helix</keyword>
<feature type="transmembrane region" description="Helical" evidence="9">
    <location>
        <begin position="137"/>
        <end position="168"/>
    </location>
</feature>
<evidence type="ECO:0000256" key="5">
    <source>
        <dbReference type="ARBA" id="ARBA00022989"/>
    </source>
</evidence>
<proteinExistence type="predicted"/>
<dbReference type="InterPro" id="IPR010656">
    <property type="entry name" value="DctM"/>
</dbReference>
<feature type="transmembrane region" description="Helical" evidence="9">
    <location>
        <begin position="23"/>
        <end position="45"/>
    </location>
</feature>
<keyword evidence="12" id="KW-1185">Reference proteome</keyword>
<evidence type="ECO:0000256" key="1">
    <source>
        <dbReference type="ARBA" id="ARBA00004429"/>
    </source>
</evidence>
<keyword evidence="8" id="KW-0175">Coiled coil</keyword>
<feature type="transmembrane region" description="Helical" evidence="9">
    <location>
        <begin position="292"/>
        <end position="325"/>
    </location>
</feature>
<dbReference type="GO" id="GO:0022857">
    <property type="term" value="F:transmembrane transporter activity"/>
    <property type="evidence" value="ECO:0007669"/>
    <property type="project" value="UniProtKB-UniRule"/>
</dbReference>
<evidence type="ECO:0000313" key="12">
    <source>
        <dbReference type="Proteomes" id="UP000199582"/>
    </source>
</evidence>
<name>A0A1H7QHS8_9RHOB</name>